<dbReference type="RefSeq" id="WP_268212794.1">
    <property type="nucleotide sequence ID" value="NZ_CP107241.1"/>
</dbReference>
<keyword evidence="1" id="KW-1133">Transmembrane helix</keyword>
<organism evidence="2 3">
    <name type="scientific">Xanthomonas hortorum</name>
    <dbReference type="NCBI Taxonomy" id="56454"/>
    <lineage>
        <taxon>Bacteria</taxon>
        <taxon>Pseudomonadati</taxon>
        <taxon>Pseudomonadota</taxon>
        <taxon>Gammaproteobacteria</taxon>
        <taxon>Lysobacterales</taxon>
        <taxon>Lysobacteraceae</taxon>
        <taxon>Xanthomonas</taxon>
    </lineage>
</organism>
<keyword evidence="1" id="KW-0472">Membrane</keyword>
<feature type="transmembrane region" description="Helical" evidence="1">
    <location>
        <begin position="23"/>
        <end position="47"/>
    </location>
</feature>
<protein>
    <submittedName>
        <fullName evidence="2">Uncharacterized protein</fullName>
    </submittedName>
</protein>
<gene>
    <name evidence="2" type="ORF">OEG85_20130</name>
</gene>
<feature type="transmembrane region" description="Helical" evidence="1">
    <location>
        <begin position="103"/>
        <end position="121"/>
    </location>
</feature>
<proteinExistence type="predicted"/>
<feature type="transmembrane region" description="Helical" evidence="1">
    <location>
        <begin position="154"/>
        <end position="173"/>
    </location>
</feature>
<name>A0AA47ESS9_9XANT</name>
<dbReference type="Proteomes" id="UP001164737">
    <property type="component" value="Chromosome"/>
</dbReference>
<sequence length="465" mass="51363">MNQFSTPTSATARASMSQWLPSLLVLLTALVARLLYVHFFAVGMPFWDQWDAEGDLLLKPWLNGSYHWIELLAAHNEHRILPTKLITLGSYIFTGQWNNIYEARASAVVYALIPALLVWHGMRIGSEWYAKAILITVALCAAVLPYAWENFLVGFQSQFYFLILFGLTATALAATMHENIIAISAVFALSILSALTMASGMLTPAVAAGTYVIAASVLPGRRWPSLIAGVILLAIAAFSYLKMPIIAEHHTRHAQSLAEFLNAAGHVFSWPVRGLRWPALVLWAPGAVGAAWILYRRRATTVDITMIGWLAWTATQGLAIAYGRGHDLDNLSPRYTELLIPGLFANTWFAISLFKLKGSSLSARRTVHVAAFIFCIVLFGGWAERSLIDWEAMRGRYEANKVQSANVLRYVVRGDDDALNVGDFQLPYPNAPRLRLLLNDPYLLQALSGSQGPRNPGTFSTAESK</sequence>
<feature type="transmembrane region" description="Helical" evidence="1">
    <location>
        <begin position="223"/>
        <end position="241"/>
    </location>
</feature>
<keyword evidence="1" id="KW-0812">Transmembrane</keyword>
<feature type="transmembrane region" description="Helical" evidence="1">
    <location>
        <begin position="335"/>
        <end position="354"/>
    </location>
</feature>
<dbReference type="EMBL" id="CP107241">
    <property type="protein sequence ID" value="WAH63718.1"/>
    <property type="molecule type" value="Genomic_DNA"/>
</dbReference>
<feature type="transmembrane region" description="Helical" evidence="1">
    <location>
        <begin position="366"/>
        <end position="383"/>
    </location>
</feature>
<feature type="transmembrane region" description="Helical" evidence="1">
    <location>
        <begin position="128"/>
        <end position="148"/>
    </location>
</feature>
<evidence type="ECO:0000313" key="3">
    <source>
        <dbReference type="Proteomes" id="UP001164737"/>
    </source>
</evidence>
<dbReference type="AlphaFoldDB" id="A0AA47ESS9"/>
<reference evidence="2" key="1">
    <citation type="submission" date="2022-10" db="EMBL/GenBank/DDBJ databases">
        <title>Complete genome sequence resource for Xanthomonas hortorum isolated from Greek Oregano.</title>
        <authorList>
            <person name="Gonzalez-Tobon J."/>
            <person name="Helmann T.C."/>
            <person name="Daughtrey M."/>
            <person name="Stodghill P.V."/>
            <person name="Filiatrault M.J."/>
        </authorList>
    </citation>
    <scope>NUCLEOTIDE SEQUENCE</scope>
    <source>
        <strain evidence="2">Oregano 108</strain>
    </source>
</reference>
<evidence type="ECO:0000256" key="1">
    <source>
        <dbReference type="SAM" id="Phobius"/>
    </source>
</evidence>
<feature type="transmembrane region" description="Helical" evidence="1">
    <location>
        <begin position="302"/>
        <end position="323"/>
    </location>
</feature>
<evidence type="ECO:0000313" key="2">
    <source>
        <dbReference type="EMBL" id="WAH63718.1"/>
    </source>
</evidence>
<feature type="transmembrane region" description="Helical" evidence="1">
    <location>
        <begin position="277"/>
        <end position="295"/>
    </location>
</feature>
<accession>A0AA47ESS9</accession>